<dbReference type="SUPFAM" id="SSF53098">
    <property type="entry name" value="Ribonuclease H-like"/>
    <property type="match status" value="1"/>
</dbReference>
<organism evidence="1 2">
    <name type="scientific">Acanthocheilonema viteae</name>
    <name type="common">Filarial nematode worm</name>
    <name type="synonym">Dipetalonema viteae</name>
    <dbReference type="NCBI Taxonomy" id="6277"/>
    <lineage>
        <taxon>Eukaryota</taxon>
        <taxon>Metazoa</taxon>
        <taxon>Ecdysozoa</taxon>
        <taxon>Nematoda</taxon>
        <taxon>Chromadorea</taxon>
        <taxon>Rhabditida</taxon>
        <taxon>Spirurina</taxon>
        <taxon>Spiruromorpha</taxon>
        <taxon>Filarioidea</taxon>
        <taxon>Onchocercidae</taxon>
        <taxon>Acanthocheilonema</taxon>
    </lineage>
</organism>
<protein>
    <recommendedName>
        <fullName evidence="3">Integrase catalytic domain-containing protein</fullName>
    </recommendedName>
</protein>
<sequence>MTLLNTVRTLLGDRFKSIVARKMSNSKCGNITLQLAAIKKALHENEYEKHCRKCDWPMLRINIDIVKLEKCVYNGQTYEMMLFVTDVHSKFVFAKALPSGFSMMLLVEYLSDIFSSFSPPKFFMSSNNLAKLAMTFIEDLYKIEIFHLEGKESSANEFCVQLYKRAAENGLMSQWVDVLPSVVFNFNQRFLVNKLKTPYQLMFNRRPAVENTGRNG</sequence>
<dbReference type="AlphaFoldDB" id="A0A498SAC0"/>
<dbReference type="InterPro" id="IPR036397">
    <property type="entry name" value="RNaseH_sf"/>
</dbReference>
<evidence type="ECO:0000313" key="2">
    <source>
        <dbReference type="Proteomes" id="UP000276991"/>
    </source>
</evidence>
<dbReference type="GO" id="GO:0003676">
    <property type="term" value="F:nucleic acid binding"/>
    <property type="evidence" value="ECO:0007669"/>
    <property type="project" value="InterPro"/>
</dbReference>
<gene>
    <name evidence="1" type="ORF">NAV_LOCUS3429</name>
</gene>
<dbReference type="InterPro" id="IPR012337">
    <property type="entry name" value="RNaseH-like_sf"/>
</dbReference>
<evidence type="ECO:0008006" key="3">
    <source>
        <dbReference type="Google" id="ProtNLM"/>
    </source>
</evidence>
<evidence type="ECO:0000313" key="1">
    <source>
        <dbReference type="EMBL" id="VBB28599.1"/>
    </source>
</evidence>
<proteinExistence type="predicted"/>
<dbReference type="Gene3D" id="3.30.420.10">
    <property type="entry name" value="Ribonuclease H-like superfamily/Ribonuclease H"/>
    <property type="match status" value="1"/>
</dbReference>
<dbReference type="Proteomes" id="UP000276991">
    <property type="component" value="Unassembled WGS sequence"/>
</dbReference>
<dbReference type="EMBL" id="UPTC01000435">
    <property type="protein sequence ID" value="VBB28599.1"/>
    <property type="molecule type" value="Genomic_DNA"/>
</dbReference>
<name>A0A498SAC0_ACAVI</name>
<keyword evidence="2" id="KW-1185">Reference proteome</keyword>
<dbReference type="OrthoDB" id="5808026at2759"/>
<reference evidence="1 2" key="1">
    <citation type="submission" date="2018-08" db="EMBL/GenBank/DDBJ databases">
        <authorList>
            <person name="Laetsch R D."/>
            <person name="Stevens L."/>
            <person name="Kumar S."/>
            <person name="Blaxter L. M."/>
        </authorList>
    </citation>
    <scope>NUCLEOTIDE SEQUENCE [LARGE SCALE GENOMIC DNA]</scope>
</reference>
<accession>A0A498SAC0</accession>